<feature type="transmembrane region" description="Helical" evidence="1">
    <location>
        <begin position="7"/>
        <end position="26"/>
    </location>
</feature>
<organism evidence="2 3">
    <name type="scientific">Candidatus Treponema excrementipullorum</name>
    <dbReference type="NCBI Taxonomy" id="2838768"/>
    <lineage>
        <taxon>Bacteria</taxon>
        <taxon>Pseudomonadati</taxon>
        <taxon>Spirochaetota</taxon>
        <taxon>Spirochaetia</taxon>
        <taxon>Spirochaetales</taxon>
        <taxon>Treponemataceae</taxon>
        <taxon>Treponema</taxon>
    </lineage>
</organism>
<reference evidence="2" key="2">
    <citation type="submission" date="2021-04" db="EMBL/GenBank/DDBJ databases">
        <authorList>
            <person name="Gilroy R."/>
        </authorList>
    </citation>
    <scope>NUCLEOTIDE SEQUENCE</scope>
    <source>
        <strain evidence="2">Gambia15-2214</strain>
    </source>
</reference>
<proteinExistence type="predicted"/>
<keyword evidence="1" id="KW-0812">Transmembrane</keyword>
<evidence type="ECO:0000313" key="2">
    <source>
        <dbReference type="EMBL" id="MBU3849280.1"/>
    </source>
</evidence>
<sequence length="359" mass="39691">MTTKQKITLYSLLALFFIVIYVLVAVKPLGKELKLIPQWKITITDRALAVENASKKIPFQLGQILGYFTPEGEIALLTSYPFQGTISSSYWATYPADSKKTSVYTPDLVGLQQSPLFTIDRPGFPFFSEDRIYIFTPGGYGVAHYNPQGEEVWSFEGYAPITAFASSSSGTAIGYANGSLVTYTTEGELKQVFEPGGSQYPIILGTAISESGNFLACVSGIDQQRFVLTKETNGLNKVVFHTYLQGNLRVPVLVKFSSDEKLVYYSCYQGLGVVNTENYSHTMLPVKGQIVAIEESETTNITLVLTKNKDDYTVYLIENGDSVIGSFSYQAKSSFIVVDEDDLYIGKDVEILKLHLAQN</sequence>
<keyword evidence="1" id="KW-1133">Transmembrane helix</keyword>
<accession>A0A9E2L085</accession>
<gene>
    <name evidence="2" type="ORF">IAA16_01800</name>
</gene>
<dbReference type="Proteomes" id="UP000823914">
    <property type="component" value="Unassembled WGS sequence"/>
</dbReference>
<dbReference type="SUPFAM" id="SSF50998">
    <property type="entry name" value="Quinoprotein alcohol dehydrogenase-like"/>
    <property type="match status" value="1"/>
</dbReference>
<name>A0A9E2L085_9SPIR</name>
<comment type="caution">
    <text evidence="2">The sequence shown here is derived from an EMBL/GenBank/DDBJ whole genome shotgun (WGS) entry which is preliminary data.</text>
</comment>
<dbReference type="AlphaFoldDB" id="A0A9E2L085"/>
<evidence type="ECO:0000313" key="3">
    <source>
        <dbReference type="Proteomes" id="UP000823914"/>
    </source>
</evidence>
<reference evidence="2" key="1">
    <citation type="journal article" date="2021" name="PeerJ">
        <title>Extensive microbial diversity within the chicken gut microbiome revealed by metagenomics and culture.</title>
        <authorList>
            <person name="Gilroy R."/>
            <person name="Ravi A."/>
            <person name="Getino M."/>
            <person name="Pursley I."/>
            <person name="Horton D.L."/>
            <person name="Alikhan N.F."/>
            <person name="Baker D."/>
            <person name="Gharbi K."/>
            <person name="Hall N."/>
            <person name="Watson M."/>
            <person name="Adriaenssens E.M."/>
            <person name="Foster-Nyarko E."/>
            <person name="Jarju S."/>
            <person name="Secka A."/>
            <person name="Antonio M."/>
            <person name="Oren A."/>
            <person name="Chaudhuri R.R."/>
            <person name="La Ragione R."/>
            <person name="Hildebrand F."/>
            <person name="Pallen M.J."/>
        </authorList>
    </citation>
    <scope>NUCLEOTIDE SEQUENCE</scope>
    <source>
        <strain evidence="2">Gambia15-2214</strain>
    </source>
</reference>
<dbReference type="EMBL" id="JAHLFV010000041">
    <property type="protein sequence ID" value="MBU3849280.1"/>
    <property type="molecule type" value="Genomic_DNA"/>
</dbReference>
<keyword evidence="1" id="KW-0472">Membrane</keyword>
<protein>
    <submittedName>
        <fullName evidence="2">Uncharacterized protein</fullName>
    </submittedName>
</protein>
<evidence type="ECO:0000256" key="1">
    <source>
        <dbReference type="SAM" id="Phobius"/>
    </source>
</evidence>
<dbReference type="InterPro" id="IPR011047">
    <property type="entry name" value="Quinoprotein_ADH-like_sf"/>
</dbReference>